<protein>
    <submittedName>
        <fullName evidence="2">Uncharacterized protein</fullName>
    </submittedName>
</protein>
<organism evidence="2 3">
    <name type="scientific">Durusdinium trenchii</name>
    <dbReference type="NCBI Taxonomy" id="1381693"/>
    <lineage>
        <taxon>Eukaryota</taxon>
        <taxon>Sar</taxon>
        <taxon>Alveolata</taxon>
        <taxon>Dinophyceae</taxon>
        <taxon>Suessiales</taxon>
        <taxon>Symbiodiniaceae</taxon>
        <taxon>Durusdinium</taxon>
    </lineage>
</organism>
<proteinExistence type="predicted"/>
<dbReference type="EMBL" id="CAXAMM010029224">
    <property type="protein sequence ID" value="CAK9064322.1"/>
    <property type="molecule type" value="Genomic_DNA"/>
</dbReference>
<evidence type="ECO:0000313" key="2">
    <source>
        <dbReference type="EMBL" id="CAK9064322.1"/>
    </source>
</evidence>
<feature type="region of interest" description="Disordered" evidence="1">
    <location>
        <begin position="54"/>
        <end position="207"/>
    </location>
</feature>
<comment type="caution">
    <text evidence="2">The sequence shown here is derived from an EMBL/GenBank/DDBJ whole genome shotgun (WGS) entry which is preliminary data.</text>
</comment>
<sequence length="416" mass="45559">MDESEDRTGLLAAYQHLREQNGGKQPTVKQLSEVTGLNAKETKELMVELKELEAIVENEKHPQKKLRKSKREEKPDPSEPAQSTMPPVDPQAKELPSEPTLPADPRGPAVELPSEPTQPAMPRDHPEGGPAESTNEASLGPAPPTNATQRYSPLQRAADSPPTLLDREDTWPHDRQPDESMELFQEPASQTELPEAVGEGGQDVTHLQPGTSAELTLYTSKNFKKQWAVLDRVARGPRAAEFPEIAKLFGSGNSSDQRQCLRKFIQSGSNLAATEADMVASRERSDLFHRKRKLLTLKQMSDSGYSAEKIRACIARGGVPDEDAPHDQASMRYWCTVETEQDEYDKQTMATTVKSAIRPEDAISMMSGVRAPSASVTSPDPAGLVNQHMTQLALASSPQQHAPSIPAPKTRSLVAD</sequence>
<evidence type="ECO:0000256" key="1">
    <source>
        <dbReference type="SAM" id="MobiDB-lite"/>
    </source>
</evidence>
<gene>
    <name evidence="2" type="ORF">SCF082_LOCUS33139</name>
</gene>
<dbReference type="Proteomes" id="UP001642464">
    <property type="component" value="Unassembled WGS sequence"/>
</dbReference>
<name>A0ABP0NNC1_9DINO</name>
<reference evidence="2 3" key="1">
    <citation type="submission" date="2024-02" db="EMBL/GenBank/DDBJ databases">
        <authorList>
            <person name="Chen Y."/>
            <person name="Shah S."/>
            <person name="Dougan E. K."/>
            <person name="Thang M."/>
            <person name="Chan C."/>
        </authorList>
    </citation>
    <scope>NUCLEOTIDE SEQUENCE [LARGE SCALE GENOMIC DNA]</scope>
</reference>
<feature type="compositionally biased region" description="Basic and acidic residues" evidence="1">
    <location>
        <begin position="165"/>
        <end position="178"/>
    </location>
</feature>
<accession>A0ABP0NNC1</accession>
<feature type="region of interest" description="Disordered" evidence="1">
    <location>
        <begin position="394"/>
        <end position="416"/>
    </location>
</feature>
<evidence type="ECO:0000313" key="3">
    <source>
        <dbReference type="Proteomes" id="UP001642464"/>
    </source>
</evidence>
<keyword evidence="3" id="KW-1185">Reference proteome</keyword>